<evidence type="ECO:0000313" key="3">
    <source>
        <dbReference type="Proteomes" id="UP000199820"/>
    </source>
</evidence>
<dbReference type="Pfam" id="PF02579">
    <property type="entry name" value="Nitro_FeMo-Co"/>
    <property type="match status" value="1"/>
</dbReference>
<evidence type="ECO:0000313" key="2">
    <source>
        <dbReference type="EMBL" id="SET89811.1"/>
    </source>
</evidence>
<dbReference type="eggNOG" id="COG1433">
    <property type="taxonomic scope" value="Bacteria"/>
</dbReference>
<accession>A0A1I0I263</accession>
<dbReference type="PANTHER" id="PTHR42983">
    <property type="entry name" value="DINITROGENASE IRON-MOLYBDENUM COFACTOR PROTEIN-RELATED"/>
    <property type="match status" value="1"/>
</dbReference>
<proteinExistence type="predicted"/>
<dbReference type="Gene3D" id="3.30.420.130">
    <property type="entry name" value="Dinitrogenase iron-molybdenum cofactor biosynthesis domain"/>
    <property type="match status" value="1"/>
</dbReference>
<dbReference type="SUPFAM" id="SSF53146">
    <property type="entry name" value="Nitrogenase accessory factor-like"/>
    <property type="match status" value="1"/>
</dbReference>
<dbReference type="OrthoDB" id="280278at2"/>
<reference evidence="2 3" key="1">
    <citation type="submission" date="2016-10" db="EMBL/GenBank/DDBJ databases">
        <authorList>
            <person name="de Groot N.N."/>
        </authorList>
    </citation>
    <scope>NUCLEOTIDE SEQUENCE [LARGE SCALE GENOMIC DNA]</scope>
    <source>
        <strain evidence="2 3">KH1P1</strain>
    </source>
</reference>
<dbReference type="STRING" id="1526.SAMN02910262_02588"/>
<dbReference type="EMBL" id="FOIL01000063">
    <property type="protein sequence ID" value="SET89811.1"/>
    <property type="molecule type" value="Genomic_DNA"/>
</dbReference>
<name>A0A1I0I263_9FIRM</name>
<dbReference type="PANTHER" id="PTHR42983:SF1">
    <property type="entry name" value="IRON-MOLYBDENUM PROTEIN"/>
    <property type="match status" value="1"/>
</dbReference>
<protein>
    <submittedName>
        <fullName evidence="2">Predicted Fe-Mo cluster-binding protein, NifX family</fullName>
    </submittedName>
</protein>
<dbReference type="AlphaFoldDB" id="A0A1I0I263"/>
<dbReference type="InterPro" id="IPR036105">
    <property type="entry name" value="DiNase_FeMo-co_biosyn_sf"/>
</dbReference>
<feature type="domain" description="Dinitrogenase iron-molybdenum cofactor biosynthesis" evidence="1">
    <location>
        <begin position="9"/>
        <end position="96"/>
    </location>
</feature>
<dbReference type="RefSeq" id="WP_074650405.1">
    <property type="nucleotide sequence ID" value="NZ_FOIL01000063.1"/>
</dbReference>
<dbReference type="Proteomes" id="UP000199820">
    <property type="component" value="Unassembled WGS sequence"/>
</dbReference>
<sequence>MIIAVPTADGTVDQHFGSAREFTIYHTDEFDEIAAVETVEAPGTGYEAILPLLIEKGVKIIICGRIGAYAVQAIKPTGIMLMGGASGNAADRVNDFLGGTLKFYSPSEPIAAAPAKGDARGEGDGLETDGNVAACGDNPVCTL</sequence>
<keyword evidence="3" id="KW-1185">Reference proteome</keyword>
<gene>
    <name evidence="2" type="ORF">SAMN04487771_106311</name>
</gene>
<dbReference type="InterPro" id="IPR003731">
    <property type="entry name" value="Di-Nase_FeMo-co_biosynth"/>
</dbReference>
<evidence type="ECO:0000259" key="1">
    <source>
        <dbReference type="Pfam" id="PF02579"/>
    </source>
</evidence>
<organism evidence="2 3">
    <name type="scientific">[Clostridium] aminophilum</name>
    <dbReference type="NCBI Taxonomy" id="1526"/>
    <lineage>
        <taxon>Bacteria</taxon>
        <taxon>Bacillati</taxon>
        <taxon>Bacillota</taxon>
        <taxon>Clostridia</taxon>
        <taxon>Lachnospirales</taxon>
        <taxon>Lachnospiraceae</taxon>
    </lineage>
</organism>